<accession>A0A7R9EEJ8</accession>
<proteinExistence type="predicted"/>
<evidence type="ECO:0000313" key="2">
    <source>
        <dbReference type="EMBL" id="CAD7432522.1"/>
    </source>
</evidence>
<dbReference type="InterPro" id="IPR036378">
    <property type="entry name" value="FAS1_dom_sf"/>
</dbReference>
<evidence type="ECO:0000259" key="1">
    <source>
        <dbReference type="Pfam" id="PF02469"/>
    </source>
</evidence>
<dbReference type="AlphaFoldDB" id="A0A7R9EEJ8"/>
<reference evidence="2" key="1">
    <citation type="submission" date="2020-11" db="EMBL/GenBank/DDBJ databases">
        <authorList>
            <person name="Tran Van P."/>
        </authorList>
    </citation>
    <scope>NUCLEOTIDE SEQUENCE</scope>
</reference>
<organism evidence="2">
    <name type="scientific">Timema monikensis</name>
    <dbReference type="NCBI Taxonomy" id="170555"/>
    <lineage>
        <taxon>Eukaryota</taxon>
        <taxon>Metazoa</taxon>
        <taxon>Ecdysozoa</taxon>
        <taxon>Arthropoda</taxon>
        <taxon>Hexapoda</taxon>
        <taxon>Insecta</taxon>
        <taxon>Pterygota</taxon>
        <taxon>Neoptera</taxon>
        <taxon>Polyneoptera</taxon>
        <taxon>Phasmatodea</taxon>
        <taxon>Timematodea</taxon>
        <taxon>Timematoidea</taxon>
        <taxon>Timematidae</taxon>
        <taxon>Timema</taxon>
    </lineage>
</organism>
<dbReference type="Pfam" id="PF02469">
    <property type="entry name" value="Fasciclin"/>
    <property type="match status" value="1"/>
</dbReference>
<sequence>MNRGKRRGEERDIVPPLAKCPGYYVEWQGEWIHVFRPDVECTNGIIHVIDSVFLKAGDVRVSGGGVAVPLLAPQLAMLLMAKWLLL</sequence>
<dbReference type="InterPro" id="IPR000782">
    <property type="entry name" value="FAS1_domain"/>
</dbReference>
<name>A0A7R9EEJ8_9NEOP</name>
<dbReference type="Gene3D" id="2.30.180.10">
    <property type="entry name" value="FAS1 domain"/>
    <property type="match status" value="1"/>
</dbReference>
<dbReference type="SUPFAM" id="SSF82153">
    <property type="entry name" value="FAS1 domain"/>
    <property type="match status" value="1"/>
</dbReference>
<protein>
    <recommendedName>
        <fullName evidence="1">FAS1 domain-containing protein</fullName>
    </recommendedName>
</protein>
<feature type="domain" description="FAS1" evidence="1">
    <location>
        <begin position="27"/>
        <end position="54"/>
    </location>
</feature>
<dbReference type="EMBL" id="OB795650">
    <property type="protein sequence ID" value="CAD7432522.1"/>
    <property type="molecule type" value="Genomic_DNA"/>
</dbReference>
<gene>
    <name evidence="2" type="ORF">TMSB3V08_LOCUS9229</name>
</gene>